<dbReference type="GO" id="GO:0000287">
    <property type="term" value="F:magnesium ion binding"/>
    <property type="evidence" value="ECO:0007669"/>
    <property type="project" value="InterPro"/>
</dbReference>
<accession>A0A1F7TL67</accession>
<sequence>MPIPVKIFRRHPDAEIPAYQTIGACAFDLAVVEDAVIPPGGQVRLRTGLVVCVPEGHALVVAPRSSLFRKKGLIVPHSIGIVDMDFCGPDDEILLGLQNATDADVVVRKGERLCQGMILPISRAAFEEVTALDAPSRGGWGSTG</sequence>
<dbReference type="Proteomes" id="UP000177885">
    <property type="component" value="Unassembled WGS sequence"/>
</dbReference>
<evidence type="ECO:0000313" key="8">
    <source>
        <dbReference type="Proteomes" id="UP000177885"/>
    </source>
</evidence>
<dbReference type="GO" id="GO:0006226">
    <property type="term" value="P:dUMP biosynthetic process"/>
    <property type="evidence" value="ECO:0007669"/>
    <property type="project" value="InterPro"/>
</dbReference>
<keyword evidence="3" id="KW-0378">Hydrolase</keyword>
<proteinExistence type="inferred from homology"/>
<evidence type="ECO:0000256" key="5">
    <source>
        <dbReference type="ARBA" id="ARBA00047686"/>
    </source>
</evidence>
<dbReference type="CDD" id="cd07557">
    <property type="entry name" value="trimeric_dUTPase"/>
    <property type="match status" value="1"/>
</dbReference>
<keyword evidence="4" id="KW-0546">Nucleotide metabolism</keyword>
<dbReference type="Pfam" id="PF00692">
    <property type="entry name" value="dUTPase"/>
    <property type="match status" value="1"/>
</dbReference>
<evidence type="ECO:0000256" key="4">
    <source>
        <dbReference type="ARBA" id="ARBA00023080"/>
    </source>
</evidence>
<evidence type="ECO:0000256" key="3">
    <source>
        <dbReference type="ARBA" id="ARBA00022801"/>
    </source>
</evidence>
<dbReference type="InterPro" id="IPR036157">
    <property type="entry name" value="dUTPase-like_sf"/>
</dbReference>
<evidence type="ECO:0000259" key="6">
    <source>
        <dbReference type="Pfam" id="PF00692"/>
    </source>
</evidence>
<dbReference type="Gene3D" id="2.70.40.10">
    <property type="match status" value="1"/>
</dbReference>
<dbReference type="InterPro" id="IPR033704">
    <property type="entry name" value="dUTPase_trimeric"/>
</dbReference>
<dbReference type="PANTHER" id="PTHR11241">
    <property type="entry name" value="DEOXYURIDINE 5'-TRIPHOSPHATE NUCLEOTIDOHYDROLASE"/>
    <property type="match status" value="1"/>
</dbReference>
<dbReference type="InterPro" id="IPR008181">
    <property type="entry name" value="dUTPase"/>
</dbReference>
<organism evidence="7 8">
    <name type="scientific">Candidatus Uhrbacteria bacterium RIFCSPHIGHO2_01_FULL_63_20</name>
    <dbReference type="NCBI Taxonomy" id="1802385"/>
    <lineage>
        <taxon>Bacteria</taxon>
        <taxon>Candidatus Uhriibacteriota</taxon>
    </lineage>
</organism>
<dbReference type="EC" id="3.6.1.23" evidence="2"/>
<dbReference type="SUPFAM" id="SSF51283">
    <property type="entry name" value="dUTPase-like"/>
    <property type="match status" value="1"/>
</dbReference>
<dbReference type="GO" id="GO:0046081">
    <property type="term" value="P:dUTP catabolic process"/>
    <property type="evidence" value="ECO:0007669"/>
    <property type="project" value="InterPro"/>
</dbReference>
<gene>
    <name evidence="7" type="ORF">A2856_03040</name>
</gene>
<feature type="domain" description="dUTPase-like" evidence="6">
    <location>
        <begin position="14"/>
        <end position="139"/>
    </location>
</feature>
<name>A0A1F7TL67_9BACT</name>
<protein>
    <recommendedName>
        <fullName evidence="2">dUTP diphosphatase</fullName>
        <ecNumber evidence="2">3.6.1.23</ecNumber>
    </recommendedName>
</protein>
<dbReference type="PANTHER" id="PTHR11241:SF0">
    <property type="entry name" value="DEOXYURIDINE 5'-TRIPHOSPHATE NUCLEOTIDOHYDROLASE"/>
    <property type="match status" value="1"/>
</dbReference>
<comment type="catalytic activity">
    <reaction evidence="5">
        <text>dUTP + H2O = dUMP + diphosphate + H(+)</text>
        <dbReference type="Rhea" id="RHEA:10248"/>
        <dbReference type="ChEBI" id="CHEBI:15377"/>
        <dbReference type="ChEBI" id="CHEBI:15378"/>
        <dbReference type="ChEBI" id="CHEBI:33019"/>
        <dbReference type="ChEBI" id="CHEBI:61555"/>
        <dbReference type="ChEBI" id="CHEBI:246422"/>
        <dbReference type="EC" id="3.6.1.23"/>
    </reaction>
</comment>
<dbReference type="AlphaFoldDB" id="A0A1F7TL67"/>
<evidence type="ECO:0000256" key="2">
    <source>
        <dbReference type="ARBA" id="ARBA00012379"/>
    </source>
</evidence>
<dbReference type="STRING" id="1802385.A2856_03040"/>
<dbReference type="GO" id="GO:0004170">
    <property type="term" value="F:dUTP diphosphatase activity"/>
    <property type="evidence" value="ECO:0007669"/>
    <property type="project" value="UniProtKB-EC"/>
</dbReference>
<evidence type="ECO:0000256" key="1">
    <source>
        <dbReference type="ARBA" id="ARBA00006581"/>
    </source>
</evidence>
<comment type="similarity">
    <text evidence="1">Belongs to the dUTPase family.</text>
</comment>
<dbReference type="InterPro" id="IPR029054">
    <property type="entry name" value="dUTPase-like"/>
</dbReference>
<comment type="caution">
    <text evidence="7">The sequence shown here is derived from an EMBL/GenBank/DDBJ whole genome shotgun (WGS) entry which is preliminary data.</text>
</comment>
<evidence type="ECO:0000313" key="7">
    <source>
        <dbReference type="EMBL" id="OGL66715.1"/>
    </source>
</evidence>
<dbReference type="EMBL" id="MGDT01000006">
    <property type="protein sequence ID" value="OGL66715.1"/>
    <property type="molecule type" value="Genomic_DNA"/>
</dbReference>
<reference evidence="7 8" key="1">
    <citation type="journal article" date="2016" name="Nat. Commun.">
        <title>Thousands of microbial genomes shed light on interconnected biogeochemical processes in an aquifer system.</title>
        <authorList>
            <person name="Anantharaman K."/>
            <person name="Brown C.T."/>
            <person name="Hug L.A."/>
            <person name="Sharon I."/>
            <person name="Castelle C.J."/>
            <person name="Probst A.J."/>
            <person name="Thomas B.C."/>
            <person name="Singh A."/>
            <person name="Wilkins M.J."/>
            <person name="Karaoz U."/>
            <person name="Brodie E.L."/>
            <person name="Williams K.H."/>
            <person name="Hubbard S.S."/>
            <person name="Banfield J.F."/>
        </authorList>
    </citation>
    <scope>NUCLEOTIDE SEQUENCE [LARGE SCALE GENOMIC DNA]</scope>
</reference>